<dbReference type="Pfam" id="PF03466">
    <property type="entry name" value="LysR_substrate"/>
    <property type="match status" value="1"/>
</dbReference>
<organism evidence="7">
    <name type="scientific">Yersinia pseudotuberculosis serotype O:3 (strain YPIII)</name>
    <dbReference type="NCBI Taxonomy" id="502800"/>
    <lineage>
        <taxon>Bacteria</taxon>
        <taxon>Pseudomonadati</taxon>
        <taxon>Pseudomonadota</taxon>
        <taxon>Gammaproteobacteria</taxon>
        <taxon>Enterobacterales</taxon>
        <taxon>Yersiniaceae</taxon>
        <taxon>Yersinia</taxon>
    </lineage>
</organism>
<dbReference type="Pfam" id="PF00126">
    <property type="entry name" value="HTH_1"/>
    <property type="match status" value="1"/>
</dbReference>
<dbReference type="CDD" id="cd05466">
    <property type="entry name" value="PBP2_LTTR_substrate"/>
    <property type="match status" value="1"/>
</dbReference>
<evidence type="ECO:0000256" key="3">
    <source>
        <dbReference type="ARBA" id="ARBA00023015"/>
    </source>
</evidence>
<dbReference type="InterPro" id="IPR036388">
    <property type="entry name" value="WH-like_DNA-bd_sf"/>
</dbReference>
<dbReference type="InterPro" id="IPR000847">
    <property type="entry name" value="LysR_HTH_N"/>
</dbReference>
<dbReference type="EMBL" id="CP000950">
    <property type="protein sequence ID" value="ACA68540.1"/>
    <property type="molecule type" value="Genomic_DNA"/>
</dbReference>
<reference evidence="7" key="1">
    <citation type="submission" date="2008-02" db="EMBL/GenBank/DDBJ databases">
        <title>Complete sequence of Yersinia pseudotuberculosis YPIII.</title>
        <authorList>
            <consortium name="US DOE Joint Genome Institute"/>
            <person name="Challacombe J.F."/>
            <person name="Bruce D."/>
            <person name="Detter J.C."/>
            <person name="Green L."/>
            <person name="Land M."/>
            <person name="Munk C."/>
            <person name="Lindler L.E."/>
            <person name="Nikolich M.P."/>
            <person name="Brettin T."/>
        </authorList>
    </citation>
    <scope>NUCLEOTIDE SEQUENCE</scope>
    <source>
        <strain evidence="7">YPIII</strain>
    </source>
</reference>
<dbReference type="RefSeq" id="WP_012304147.1">
    <property type="nucleotide sequence ID" value="NZ_CP009792.1"/>
</dbReference>
<dbReference type="PANTHER" id="PTHR30126:SF94">
    <property type="entry name" value="LYSR FAMILY TRANSCRIPTIONAL REGULATOR"/>
    <property type="match status" value="1"/>
</dbReference>
<protein>
    <submittedName>
        <fullName evidence="7">Transcriptional regulator, LysR family</fullName>
    </submittedName>
</protein>
<proteinExistence type="inferred from homology"/>
<dbReference type="AlphaFoldDB" id="A0A0H3B3Q1"/>
<dbReference type="PATRIC" id="fig|502800.11.peg.2939"/>
<feature type="domain" description="HTH lysR-type" evidence="6">
    <location>
        <begin position="1"/>
        <end position="58"/>
    </location>
</feature>
<evidence type="ECO:0000256" key="2">
    <source>
        <dbReference type="ARBA" id="ARBA00022491"/>
    </source>
</evidence>
<evidence type="ECO:0000313" key="7">
    <source>
        <dbReference type="EMBL" id="ACA68540.1"/>
    </source>
</evidence>
<dbReference type="InterPro" id="IPR005119">
    <property type="entry name" value="LysR_subst-bd"/>
</dbReference>
<dbReference type="PANTHER" id="PTHR30126">
    <property type="entry name" value="HTH-TYPE TRANSCRIPTIONAL REGULATOR"/>
    <property type="match status" value="1"/>
</dbReference>
<evidence type="ECO:0000256" key="4">
    <source>
        <dbReference type="ARBA" id="ARBA00023125"/>
    </source>
</evidence>
<keyword evidence="3" id="KW-0805">Transcription regulation</keyword>
<keyword evidence="5" id="KW-0804">Transcription</keyword>
<evidence type="ECO:0000256" key="5">
    <source>
        <dbReference type="ARBA" id="ARBA00023163"/>
    </source>
</evidence>
<dbReference type="GO" id="GO:0000976">
    <property type="term" value="F:transcription cis-regulatory region binding"/>
    <property type="evidence" value="ECO:0007669"/>
    <property type="project" value="TreeGrafter"/>
</dbReference>
<name>A0A0H3B3Q1_YERPY</name>
<dbReference type="FunFam" id="1.10.10.10:FF:000001">
    <property type="entry name" value="LysR family transcriptional regulator"/>
    <property type="match status" value="1"/>
</dbReference>
<evidence type="ECO:0000259" key="6">
    <source>
        <dbReference type="PROSITE" id="PS50931"/>
    </source>
</evidence>
<accession>A0A0H3B3Q1</accession>
<dbReference type="SUPFAM" id="SSF53850">
    <property type="entry name" value="Periplasmic binding protein-like II"/>
    <property type="match status" value="1"/>
</dbReference>
<comment type="similarity">
    <text evidence="1">Belongs to the LysR transcriptional regulatory family.</text>
</comment>
<dbReference type="PROSITE" id="PS50931">
    <property type="entry name" value="HTH_LYSR"/>
    <property type="match status" value="1"/>
</dbReference>
<keyword evidence="4" id="KW-0238">DNA-binding</keyword>
<dbReference type="InterPro" id="IPR036390">
    <property type="entry name" value="WH_DNA-bd_sf"/>
</dbReference>
<evidence type="ECO:0000256" key="1">
    <source>
        <dbReference type="ARBA" id="ARBA00009437"/>
    </source>
</evidence>
<gene>
    <name evidence="7" type="ordered locus">YPK_2259</name>
</gene>
<dbReference type="Gene3D" id="1.10.10.10">
    <property type="entry name" value="Winged helix-like DNA-binding domain superfamily/Winged helix DNA-binding domain"/>
    <property type="match status" value="1"/>
</dbReference>
<dbReference type="SUPFAM" id="SSF46785">
    <property type="entry name" value="Winged helix' DNA-binding domain"/>
    <property type="match status" value="1"/>
</dbReference>
<dbReference type="GO" id="GO:0003700">
    <property type="term" value="F:DNA-binding transcription factor activity"/>
    <property type="evidence" value="ECO:0007669"/>
    <property type="project" value="InterPro"/>
</dbReference>
<keyword evidence="2" id="KW-0678">Repressor</keyword>
<dbReference type="KEGG" id="ypy:YPK_2259"/>
<sequence>MTLKQLEAFYWAARCSNFSIAAERLHISISSLSKRIVELEASLGCTLFDRSGYRAVLTETGQNLLPRAFALLESAAEIRNTLGASEGLSGICNFGVGELSALTWLPSFIASARLLYPKLVLAPHVDVGAALEGRVNKGEMDFAIIAGRSSRQNILSLPIAQAQFVWMASPTLANTVGTADSALRQALPLITLPPGAGSSRIIDAWLMAYEIASVARINCNSWGAIVGMLIASVGIGILPTSWAEKLSLHNQLEYLPCSEPLAALNYSFQWRRDDPRPLIRKMRVLVADLADFSLNSPLPLNNSLPLHHSLPQRD</sequence>
<dbReference type="Gene3D" id="3.40.190.10">
    <property type="entry name" value="Periplasmic binding protein-like II"/>
    <property type="match status" value="2"/>
</dbReference>